<accession>A0ABN2YYM3</accession>
<evidence type="ECO:0000313" key="2">
    <source>
        <dbReference type="EMBL" id="GAA2134092.1"/>
    </source>
</evidence>
<dbReference type="PANTHER" id="PTHR43685:SF2">
    <property type="entry name" value="GLYCOSYLTRANSFERASE 2-LIKE DOMAIN-CONTAINING PROTEIN"/>
    <property type="match status" value="1"/>
</dbReference>
<dbReference type="SUPFAM" id="SSF53448">
    <property type="entry name" value="Nucleotide-diphospho-sugar transferases"/>
    <property type="match status" value="1"/>
</dbReference>
<organism evidence="2 3">
    <name type="scientific">Nocardioides bigeumensis</name>
    <dbReference type="NCBI Taxonomy" id="433657"/>
    <lineage>
        <taxon>Bacteria</taxon>
        <taxon>Bacillati</taxon>
        <taxon>Actinomycetota</taxon>
        <taxon>Actinomycetes</taxon>
        <taxon>Propionibacteriales</taxon>
        <taxon>Nocardioidaceae</taxon>
        <taxon>Nocardioides</taxon>
    </lineage>
</organism>
<dbReference type="Gene3D" id="3.90.550.10">
    <property type="entry name" value="Spore Coat Polysaccharide Biosynthesis Protein SpsA, Chain A"/>
    <property type="match status" value="1"/>
</dbReference>
<proteinExistence type="predicted"/>
<dbReference type="EMBL" id="BAAAQQ010000014">
    <property type="protein sequence ID" value="GAA2134092.1"/>
    <property type="molecule type" value="Genomic_DNA"/>
</dbReference>
<gene>
    <name evidence="2" type="ORF">GCM10009843_40200</name>
</gene>
<dbReference type="Proteomes" id="UP001500575">
    <property type="component" value="Unassembled WGS sequence"/>
</dbReference>
<evidence type="ECO:0000313" key="3">
    <source>
        <dbReference type="Proteomes" id="UP001500575"/>
    </source>
</evidence>
<reference evidence="2 3" key="1">
    <citation type="journal article" date="2019" name="Int. J. Syst. Evol. Microbiol.">
        <title>The Global Catalogue of Microorganisms (GCM) 10K type strain sequencing project: providing services to taxonomists for standard genome sequencing and annotation.</title>
        <authorList>
            <consortium name="The Broad Institute Genomics Platform"/>
            <consortium name="The Broad Institute Genome Sequencing Center for Infectious Disease"/>
            <person name="Wu L."/>
            <person name="Ma J."/>
        </authorList>
    </citation>
    <scope>NUCLEOTIDE SEQUENCE [LARGE SCALE GENOMIC DNA]</scope>
    <source>
        <strain evidence="2 3">JCM 16021</strain>
    </source>
</reference>
<dbReference type="PANTHER" id="PTHR43685">
    <property type="entry name" value="GLYCOSYLTRANSFERASE"/>
    <property type="match status" value="1"/>
</dbReference>
<comment type="caution">
    <text evidence="2">The sequence shown here is derived from an EMBL/GenBank/DDBJ whole genome shotgun (WGS) entry which is preliminary data.</text>
</comment>
<dbReference type="InterPro" id="IPR029044">
    <property type="entry name" value="Nucleotide-diphossugar_trans"/>
</dbReference>
<keyword evidence="3" id="KW-1185">Reference proteome</keyword>
<protein>
    <recommendedName>
        <fullName evidence="1">Glycosyltransferase 2-like domain-containing protein</fullName>
    </recommendedName>
</protein>
<sequence>MPDTLATFLGEASGDVLVLVDPDAIDLVPPSGAEVVVLPAPELAGAAGAAGATRDLAVLVVRDRLALKPYAEGLEALGRAPVIAVWLAAGSPVLPRPDASWQAVTGVRSRRLDDGGWLVVLRFDAPVLIARALAEVARQAVPHRGGNEGLWVGDAPSPEDADVPVEVVLGGGAGPLQDHPVLGRPPVRLTEPDLSPRLDERLLNPHGFRADRCGPPAMLPPGAVLTESLAGQLREAATVSVSWPADPDRTVLRTVAGLAMSGVVLTSSDVPSWARDALGPAVADALTAQPADDGLLAREEHGLVLRRAAFDAFSTRSWRRRAAARAGVRVAADPAVSVLLATRRADMLDFALSQVARQRGVPLELVLAPHGFEPDEADVRRALGDGVSLVLLPQPEEVAFGDVLHQAALAASGDLLLKMDDDDWYAPDVVADLVRAHRYSGAEVVGMPAEFHYLTGPDITVTRGHVTEVFARFVAGGTLMIERGLLREVGGFRSVHKYVDAQLLAAAAAAGASLYRTHGLGYVLRRNPTGHTWEVDLDYLLDPVRTKQRWDGFRPSRLMEL</sequence>
<feature type="domain" description="Glycosyltransferase 2-like" evidence="1">
    <location>
        <begin position="345"/>
        <end position="464"/>
    </location>
</feature>
<dbReference type="InterPro" id="IPR050834">
    <property type="entry name" value="Glycosyltransf_2"/>
</dbReference>
<evidence type="ECO:0000259" key="1">
    <source>
        <dbReference type="Pfam" id="PF00535"/>
    </source>
</evidence>
<dbReference type="InterPro" id="IPR001173">
    <property type="entry name" value="Glyco_trans_2-like"/>
</dbReference>
<name>A0ABN2YYM3_9ACTN</name>
<dbReference type="Pfam" id="PF00535">
    <property type="entry name" value="Glycos_transf_2"/>
    <property type="match status" value="1"/>
</dbReference>
<dbReference type="RefSeq" id="WP_344305649.1">
    <property type="nucleotide sequence ID" value="NZ_BAAAQQ010000014.1"/>
</dbReference>